<organism evidence="1 2">
    <name type="scientific">Thalassotalea fonticola</name>
    <dbReference type="NCBI Taxonomy" id="3065649"/>
    <lineage>
        <taxon>Bacteria</taxon>
        <taxon>Pseudomonadati</taxon>
        <taxon>Pseudomonadota</taxon>
        <taxon>Gammaproteobacteria</taxon>
        <taxon>Alteromonadales</taxon>
        <taxon>Colwelliaceae</taxon>
        <taxon>Thalassotalea</taxon>
    </lineage>
</organism>
<protein>
    <submittedName>
        <fullName evidence="1">Uncharacterized protein</fullName>
    </submittedName>
</protein>
<sequence length="55" mass="6213">MSEMKLAQSNVLTEITERAPNVVLPSENDEQTALNFCLFLDFADAEQQCFILGYN</sequence>
<reference evidence="1 2" key="1">
    <citation type="submission" date="2023-09" db="EMBL/GenBank/DDBJ databases">
        <authorList>
            <person name="Qi X."/>
        </authorList>
    </citation>
    <scope>NUCLEOTIDE SEQUENCE [LARGE SCALE GENOMIC DNA]</scope>
    <source>
        <strain evidence="1 2">S1-1</strain>
    </source>
</reference>
<evidence type="ECO:0000313" key="2">
    <source>
        <dbReference type="Proteomes" id="UP001301442"/>
    </source>
</evidence>
<dbReference type="Proteomes" id="UP001301442">
    <property type="component" value="Chromosome"/>
</dbReference>
<proteinExistence type="predicted"/>
<evidence type="ECO:0000313" key="1">
    <source>
        <dbReference type="EMBL" id="WOH36732.1"/>
    </source>
</evidence>
<gene>
    <name evidence="1" type="ORF">RI844_15340</name>
</gene>
<keyword evidence="2" id="KW-1185">Reference proteome</keyword>
<dbReference type="RefSeq" id="WP_348395544.1">
    <property type="nucleotide sequence ID" value="NZ_CP136600.1"/>
</dbReference>
<name>A0ABZ0GLF3_9GAMM</name>
<dbReference type="EMBL" id="CP136600">
    <property type="protein sequence ID" value="WOH36732.1"/>
    <property type="molecule type" value="Genomic_DNA"/>
</dbReference>
<accession>A0ABZ0GLF3</accession>